<sequence>MKMKKVISLLIIMMMAFTMLTGCGQNAKTGQSKNDIRIETKAADYGEVIIENGDRKIVFTQMPKKVLCCNTYSAENMIMLGLGKYIVGRNVITNPAEVPIDAIADEFNAIPEIEKSHELAVASEADLLIGQVSAFKDSSWGSYEMFKSKGINCYTTSGTIAEDETIENVYYDIEVLGKIFKVEDRAKALIDDIKTKVDNVSKTVGNIQDSDKKKVFVMDSFKDNEIYTTSKGLQSNLIELSHGINCTRNMADSRWFNTSVETIVDTNPDYIIFNDYGKQTIEEKVAFINNNQALKDVTAVKNQAYIILPLVSVMQDARAASACETIAHNLYPTKFK</sequence>
<proteinExistence type="inferred from homology"/>
<reference evidence="4 5" key="1">
    <citation type="submission" date="2016-10" db="EMBL/GenBank/DDBJ databases">
        <authorList>
            <person name="de Groot N.N."/>
        </authorList>
    </citation>
    <scope>NUCLEOTIDE SEQUENCE [LARGE SCALE GENOMIC DNA]</scope>
    <source>
        <strain evidence="4 5">DSM 12992</strain>
    </source>
</reference>
<comment type="similarity">
    <text evidence="1">Belongs to the bacterial solute-binding protein 8 family.</text>
</comment>
<dbReference type="Gene3D" id="3.40.50.1980">
    <property type="entry name" value="Nitrogenase molybdenum iron protein domain"/>
    <property type="match status" value="2"/>
</dbReference>
<name>A0A1I1PHV5_9CLOT</name>
<dbReference type="PROSITE" id="PS50983">
    <property type="entry name" value="FE_B12_PBP"/>
    <property type="match status" value="1"/>
</dbReference>
<evidence type="ECO:0000256" key="2">
    <source>
        <dbReference type="SAM" id="SignalP"/>
    </source>
</evidence>
<feature type="signal peptide" evidence="2">
    <location>
        <begin position="1"/>
        <end position="27"/>
    </location>
</feature>
<feature type="domain" description="Fe/B12 periplasmic-binding" evidence="3">
    <location>
        <begin position="65"/>
        <end position="336"/>
    </location>
</feature>
<accession>A0A1I1PHV5</accession>
<keyword evidence="5" id="KW-1185">Reference proteome</keyword>
<dbReference type="InterPro" id="IPR002491">
    <property type="entry name" value="ABC_transptr_periplasmic_BD"/>
</dbReference>
<gene>
    <name evidence="4" type="ORF">SAMN05421842_11952</name>
</gene>
<dbReference type="SUPFAM" id="SSF53807">
    <property type="entry name" value="Helical backbone' metal receptor"/>
    <property type="match status" value="1"/>
</dbReference>
<evidence type="ECO:0000256" key="1">
    <source>
        <dbReference type="ARBA" id="ARBA00008814"/>
    </source>
</evidence>
<dbReference type="Proteomes" id="UP000199263">
    <property type="component" value="Unassembled WGS sequence"/>
</dbReference>
<evidence type="ECO:0000313" key="4">
    <source>
        <dbReference type="EMBL" id="SFD09411.1"/>
    </source>
</evidence>
<dbReference type="RefSeq" id="WP_175559984.1">
    <property type="nucleotide sequence ID" value="NZ_FOMG01000019.1"/>
</dbReference>
<dbReference type="PANTHER" id="PTHR30535:SF7">
    <property type="entry name" value="IRON(III) DICITRATE-BINDING PROTEIN"/>
    <property type="match status" value="1"/>
</dbReference>
<feature type="chain" id="PRO_5011537827" evidence="2">
    <location>
        <begin position="28"/>
        <end position="336"/>
    </location>
</feature>
<organism evidence="4 5">
    <name type="scientific">Clostridium uliginosum</name>
    <dbReference type="NCBI Taxonomy" id="119641"/>
    <lineage>
        <taxon>Bacteria</taxon>
        <taxon>Bacillati</taxon>
        <taxon>Bacillota</taxon>
        <taxon>Clostridia</taxon>
        <taxon>Eubacteriales</taxon>
        <taxon>Clostridiaceae</taxon>
        <taxon>Clostridium</taxon>
    </lineage>
</organism>
<evidence type="ECO:0000259" key="3">
    <source>
        <dbReference type="PROSITE" id="PS50983"/>
    </source>
</evidence>
<evidence type="ECO:0000313" key="5">
    <source>
        <dbReference type="Proteomes" id="UP000199263"/>
    </source>
</evidence>
<dbReference type="AlphaFoldDB" id="A0A1I1PHV5"/>
<dbReference type="Pfam" id="PF01497">
    <property type="entry name" value="Peripla_BP_2"/>
    <property type="match status" value="1"/>
</dbReference>
<dbReference type="STRING" id="119641.SAMN05421842_11952"/>
<dbReference type="PANTHER" id="PTHR30535">
    <property type="entry name" value="VITAMIN B12-BINDING PROTEIN"/>
    <property type="match status" value="1"/>
</dbReference>
<protein>
    <submittedName>
        <fullName evidence="4">Iron complex transport system substrate-binding protein</fullName>
    </submittedName>
</protein>
<dbReference type="EMBL" id="FOMG01000019">
    <property type="protein sequence ID" value="SFD09411.1"/>
    <property type="molecule type" value="Genomic_DNA"/>
</dbReference>
<dbReference type="PROSITE" id="PS51257">
    <property type="entry name" value="PROKAR_LIPOPROTEIN"/>
    <property type="match status" value="1"/>
</dbReference>
<dbReference type="InterPro" id="IPR050902">
    <property type="entry name" value="ABC_Transporter_SBP"/>
</dbReference>
<keyword evidence="2" id="KW-0732">Signal</keyword>